<keyword evidence="3" id="KW-0255">Endonuclease</keyword>
<evidence type="ECO:0000256" key="3">
    <source>
        <dbReference type="ARBA" id="ARBA00022759"/>
    </source>
</evidence>
<dbReference type="InterPro" id="IPR013103">
    <property type="entry name" value="RVT_2"/>
</dbReference>
<evidence type="ECO:0000256" key="4">
    <source>
        <dbReference type="ARBA" id="ARBA00022801"/>
    </source>
</evidence>
<evidence type="ECO:0000256" key="6">
    <source>
        <dbReference type="ARBA" id="ARBA00022908"/>
    </source>
</evidence>
<dbReference type="GO" id="GO:0006310">
    <property type="term" value="P:DNA recombination"/>
    <property type="evidence" value="ECO:0007669"/>
    <property type="project" value="UniProtKB-KW"/>
</dbReference>
<evidence type="ECO:0000256" key="1">
    <source>
        <dbReference type="ARBA" id="ARBA00022722"/>
    </source>
</evidence>
<protein>
    <submittedName>
        <fullName evidence="13">GAG-pre-integrase domain</fullName>
    </submittedName>
</protein>
<gene>
    <name evidence="13" type="ORF">QE152_g14431</name>
</gene>
<evidence type="ECO:0000313" key="14">
    <source>
        <dbReference type="Proteomes" id="UP001458880"/>
    </source>
</evidence>
<dbReference type="Pfam" id="PF07727">
    <property type="entry name" value="RVT_2"/>
    <property type="match status" value="1"/>
</dbReference>
<keyword evidence="6" id="KW-0229">DNA integration</keyword>
<dbReference type="GO" id="GO:0003964">
    <property type="term" value="F:RNA-directed DNA polymerase activity"/>
    <property type="evidence" value="ECO:0007669"/>
    <property type="project" value="UniProtKB-KW"/>
</dbReference>
<evidence type="ECO:0000259" key="11">
    <source>
        <dbReference type="Pfam" id="PF07727"/>
    </source>
</evidence>
<keyword evidence="1" id="KW-0540">Nuclease</keyword>
<dbReference type="InterPro" id="IPR025724">
    <property type="entry name" value="GAG-pre-integrase_dom"/>
</dbReference>
<dbReference type="PANTHER" id="PTHR42648:SF11">
    <property type="entry name" value="TRANSPOSON TY4-P GAG-POL POLYPROTEIN"/>
    <property type="match status" value="1"/>
</dbReference>
<dbReference type="PANTHER" id="PTHR42648">
    <property type="entry name" value="TRANSPOSASE, PUTATIVE-RELATED"/>
    <property type="match status" value="1"/>
</dbReference>
<keyword evidence="14" id="KW-1185">Reference proteome</keyword>
<dbReference type="InterPro" id="IPR039537">
    <property type="entry name" value="Retrotran_Ty1/copia-like"/>
</dbReference>
<dbReference type="GO" id="GO:0003887">
    <property type="term" value="F:DNA-directed DNA polymerase activity"/>
    <property type="evidence" value="ECO:0007669"/>
    <property type="project" value="UniProtKB-KW"/>
</dbReference>
<keyword evidence="2" id="KW-0479">Metal-binding</keyword>
<dbReference type="GO" id="GO:0046872">
    <property type="term" value="F:metal ion binding"/>
    <property type="evidence" value="ECO:0007669"/>
    <property type="project" value="UniProtKB-KW"/>
</dbReference>
<keyword evidence="4" id="KW-0378">Hydrolase</keyword>
<keyword evidence="7" id="KW-0695">RNA-directed DNA polymerase</keyword>
<name>A0AAW1L867_POPJA</name>
<dbReference type="AlphaFoldDB" id="A0AAW1L867"/>
<evidence type="ECO:0000259" key="12">
    <source>
        <dbReference type="Pfam" id="PF13976"/>
    </source>
</evidence>
<evidence type="ECO:0000256" key="8">
    <source>
        <dbReference type="ARBA" id="ARBA00022932"/>
    </source>
</evidence>
<dbReference type="GO" id="GO:0015074">
    <property type="term" value="P:DNA integration"/>
    <property type="evidence" value="ECO:0007669"/>
    <property type="project" value="UniProtKB-KW"/>
</dbReference>
<keyword evidence="8" id="KW-0239">DNA-directed DNA polymerase</keyword>
<keyword evidence="8" id="KW-0548">Nucleotidyltransferase</keyword>
<evidence type="ECO:0000256" key="10">
    <source>
        <dbReference type="ARBA" id="ARBA00023268"/>
    </source>
</evidence>
<feature type="domain" description="Reverse transcriptase Ty1/copia-type" evidence="11">
    <location>
        <begin position="97"/>
        <end position="164"/>
    </location>
</feature>
<reference evidence="13 14" key="1">
    <citation type="journal article" date="2024" name="BMC Genomics">
        <title>De novo assembly and annotation of Popillia japonica's genome with initial clues to its potential as an invasive pest.</title>
        <authorList>
            <person name="Cucini C."/>
            <person name="Boschi S."/>
            <person name="Funari R."/>
            <person name="Cardaioli E."/>
            <person name="Iannotti N."/>
            <person name="Marturano G."/>
            <person name="Paoli F."/>
            <person name="Bruttini M."/>
            <person name="Carapelli A."/>
            <person name="Frati F."/>
            <person name="Nardi F."/>
        </authorList>
    </citation>
    <scope>NUCLEOTIDE SEQUENCE [LARGE SCALE GENOMIC DNA]</scope>
    <source>
        <strain evidence="13">DMR45628</strain>
    </source>
</reference>
<dbReference type="GO" id="GO:0004519">
    <property type="term" value="F:endonuclease activity"/>
    <property type="evidence" value="ECO:0007669"/>
    <property type="project" value="UniProtKB-KW"/>
</dbReference>
<evidence type="ECO:0000256" key="7">
    <source>
        <dbReference type="ARBA" id="ARBA00022918"/>
    </source>
</evidence>
<evidence type="ECO:0000256" key="5">
    <source>
        <dbReference type="ARBA" id="ARBA00022842"/>
    </source>
</evidence>
<dbReference type="Proteomes" id="UP001458880">
    <property type="component" value="Unassembled WGS sequence"/>
</dbReference>
<keyword evidence="8" id="KW-0808">Transferase</keyword>
<sequence length="195" mass="22439">MKWKTEEAQQAITITDNTSLWHRRLGHVNYKTLYEMKQKGVVEGIEGTLEKNGQVCESCIAGKQTRLPHKQQRPKTKRVLELIHSDDIGELKYFLGLKITQKIKNKLKREFDMQDIGELKYFLGLKITQKRECGILEISQRKYIIDVLQKFGMPDCKPSSTTIEPALNTTIENEDKGLETIHGQLIGCLLYTTIC</sequence>
<proteinExistence type="predicted"/>
<dbReference type="EMBL" id="JASPKY010000145">
    <property type="protein sequence ID" value="KAK9730552.1"/>
    <property type="molecule type" value="Genomic_DNA"/>
</dbReference>
<feature type="domain" description="GAG-pre-integrase" evidence="12">
    <location>
        <begin position="14"/>
        <end position="64"/>
    </location>
</feature>
<evidence type="ECO:0000256" key="2">
    <source>
        <dbReference type="ARBA" id="ARBA00022723"/>
    </source>
</evidence>
<keyword evidence="10" id="KW-0511">Multifunctional enzyme</keyword>
<keyword evidence="5" id="KW-0460">Magnesium</keyword>
<organism evidence="13 14">
    <name type="scientific">Popillia japonica</name>
    <name type="common">Japanese beetle</name>
    <dbReference type="NCBI Taxonomy" id="7064"/>
    <lineage>
        <taxon>Eukaryota</taxon>
        <taxon>Metazoa</taxon>
        <taxon>Ecdysozoa</taxon>
        <taxon>Arthropoda</taxon>
        <taxon>Hexapoda</taxon>
        <taxon>Insecta</taxon>
        <taxon>Pterygota</taxon>
        <taxon>Neoptera</taxon>
        <taxon>Endopterygota</taxon>
        <taxon>Coleoptera</taxon>
        <taxon>Polyphaga</taxon>
        <taxon>Scarabaeiformia</taxon>
        <taxon>Scarabaeidae</taxon>
        <taxon>Rutelinae</taxon>
        <taxon>Popillia</taxon>
    </lineage>
</organism>
<evidence type="ECO:0000256" key="9">
    <source>
        <dbReference type="ARBA" id="ARBA00023172"/>
    </source>
</evidence>
<dbReference type="GO" id="GO:0016787">
    <property type="term" value="F:hydrolase activity"/>
    <property type="evidence" value="ECO:0007669"/>
    <property type="project" value="UniProtKB-KW"/>
</dbReference>
<accession>A0AAW1L867</accession>
<dbReference type="Pfam" id="PF13976">
    <property type="entry name" value="gag_pre-integrs"/>
    <property type="match status" value="1"/>
</dbReference>
<comment type="caution">
    <text evidence="13">The sequence shown here is derived from an EMBL/GenBank/DDBJ whole genome shotgun (WGS) entry which is preliminary data.</text>
</comment>
<keyword evidence="9" id="KW-0233">DNA recombination</keyword>
<evidence type="ECO:0000313" key="13">
    <source>
        <dbReference type="EMBL" id="KAK9730552.1"/>
    </source>
</evidence>